<keyword evidence="5" id="KW-0964">Secreted</keyword>
<keyword evidence="9" id="KW-0862">Zinc</keyword>
<feature type="binding site" evidence="11">
    <location>
        <position position="104"/>
    </location>
    <ligand>
        <name>Fe cation</name>
        <dbReference type="ChEBI" id="CHEBI:24875"/>
        <label>1</label>
    </ligand>
</feature>
<dbReference type="Gene3D" id="3.60.21.10">
    <property type="match status" value="1"/>
</dbReference>
<sequence length="386" mass="43890">MVKFLVIWFLIVELRQGNSLSSFLIVWNLSTLVKKDCDTELLLSLQFVVYIGIDIMEFHLRFLLTNFIGVHAFFFFISLATAELPRLQHPTKGDGSLSFLVVGDWGRKGAYNQTQIARQMGKIGEKLKINFVVSTGDNFYDDGLKSINDPAFLNSFTKIYKAKSLQKPWYNVLGNHDYRGNVEAQLSPNFRSVDSRWLCMRSFVVNSEIAELFFVDTTPFVDKYFVRPKDHKYDWSGVLPRQHYLSNLLKDVDLALRNSAAKWKIVIGHHGIRSAGHHGDTKELVKQLLPILEANEVDLYINGHDHCLQHISSITSRIQFLTSGGGSKAWKGDFSANSHKGMRFYYDGQGFISVQLTPNDAIVAFYNIYGKVMHTLNLSKGLYSAV</sequence>
<evidence type="ECO:0000256" key="12">
    <source>
        <dbReference type="SAM" id="Phobius"/>
    </source>
</evidence>
<dbReference type="EC" id="3.1.3.2" evidence="4"/>
<dbReference type="GO" id="GO:0005576">
    <property type="term" value="C:extracellular region"/>
    <property type="evidence" value="ECO:0007669"/>
    <property type="project" value="UniProtKB-SubCell"/>
</dbReference>
<evidence type="ECO:0000313" key="14">
    <source>
        <dbReference type="EMBL" id="KAF4385322.1"/>
    </source>
</evidence>
<comment type="subcellular location">
    <subcellularLocation>
        <location evidence="2">Secreted</location>
    </subcellularLocation>
</comment>
<dbReference type="InterPro" id="IPR004843">
    <property type="entry name" value="Calcineurin-like_PHP"/>
</dbReference>
<feature type="binding site" evidence="11">
    <location>
        <position position="175"/>
    </location>
    <ligand>
        <name>Fe cation</name>
        <dbReference type="ChEBI" id="CHEBI:24875"/>
        <label>2</label>
    </ligand>
</feature>
<evidence type="ECO:0000256" key="8">
    <source>
        <dbReference type="ARBA" id="ARBA00022801"/>
    </source>
</evidence>
<feature type="binding site" evidence="11">
    <location>
        <position position="304"/>
    </location>
    <ligand>
        <name>Fe cation</name>
        <dbReference type="ChEBI" id="CHEBI:24875"/>
        <label>2</label>
    </ligand>
</feature>
<dbReference type="Proteomes" id="UP000583929">
    <property type="component" value="Unassembled WGS sequence"/>
</dbReference>
<keyword evidence="12" id="KW-0472">Membrane</keyword>
<dbReference type="EMBL" id="JAATIQ010000086">
    <property type="protein sequence ID" value="KAF4385322.1"/>
    <property type="molecule type" value="Genomic_DNA"/>
</dbReference>
<feature type="binding site" evidence="11">
    <location>
        <position position="137"/>
    </location>
    <ligand>
        <name>Fe cation</name>
        <dbReference type="ChEBI" id="CHEBI:24875"/>
        <label>2</label>
    </ligand>
</feature>
<evidence type="ECO:0000256" key="10">
    <source>
        <dbReference type="ARBA" id="ARBA00023180"/>
    </source>
</evidence>
<protein>
    <recommendedName>
        <fullName evidence="4">acid phosphatase</fullName>
        <ecNumber evidence="4">3.1.3.2</ecNumber>
    </recommendedName>
</protein>
<feature type="binding site" evidence="11">
    <location>
        <position position="269"/>
    </location>
    <ligand>
        <name>Fe cation</name>
        <dbReference type="ChEBI" id="CHEBI:24875"/>
        <label>2</label>
    </ligand>
</feature>
<dbReference type="InterPro" id="IPR024927">
    <property type="entry name" value="Acid_PPase"/>
</dbReference>
<feature type="binding site" evidence="11">
    <location>
        <position position="137"/>
    </location>
    <ligand>
        <name>Fe cation</name>
        <dbReference type="ChEBI" id="CHEBI:24875"/>
        <label>1</label>
    </ligand>
</feature>
<feature type="binding site" evidence="11">
    <location>
        <position position="140"/>
    </location>
    <ligand>
        <name>Fe cation</name>
        <dbReference type="ChEBI" id="CHEBI:24875"/>
        <label>1</label>
    </ligand>
</feature>
<dbReference type="PANTHER" id="PTHR10161">
    <property type="entry name" value="TARTRATE-RESISTANT ACID PHOSPHATASE TYPE 5"/>
    <property type="match status" value="1"/>
</dbReference>
<evidence type="ECO:0000256" key="1">
    <source>
        <dbReference type="ARBA" id="ARBA00000032"/>
    </source>
</evidence>
<keyword evidence="15" id="KW-1185">Reference proteome</keyword>
<keyword evidence="12" id="KW-1133">Transmembrane helix</keyword>
<accession>A0A7J6GQZ6</accession>
<feature type="binding site" evidence="11">
    <location>
        <position position="306"/>
    </location>
    <ligand>
        <name>Fe cation</name>
        <dbReference type="ChEBI" id="CHEBI:24875"/>
        <label>1</label>
    </ligand>
</feature>
<comment type="catalytic activity">
    <reaction evidence="1">
        <text>a phosphate monoester + H2O = an alcohol + phosphate</text>
        <dbReference type="Rhea" id="RHEA:15017"/>
        <dbReference type="ChEBI" id="CHEBI:15377"/>
        <dbReference type="ChEBI" id="CHEBI:30879"/>
        <dbReference type="ChEBI" id="CHEBI:43474"/>
        <dbReference type="ChEBI" id="CHEBI:67140"/>
        <dbReference type="EC" id="3.1.3.2"/>
    </reaction>
</comment>
<evidence type="ECO:0000256" key="2">
    <source>
        <dbReference type="ARBA" id="ARBA00004613"/>
    </source>
</evidence>
<evidence type="ECO:0000256" key="6">
    <source>
        <dbReference type="ARBA" id="ARBA00022723"/>
    </source>
</evidence>
<evidence type="ECO:0000256" key="3">
    <source>
        <dbReference type="ARBA" id="ARBA00008723"/>
    </source>
</evidence>
<keyword evidence="12" id="KW-0812">Transmembrane</keyword>
<dbReference type="SUPFAM" id="SSF56300">
    <property type="entry name" value="Metallo-dependent phosphatases"/>
    <property type="match status" value="1"/>
</dbReference>
<gene>
    <name evidence="14" type="ORF">G4B88_026605</name>
</gene>
<keyword evidence="6 11" id="KW-0479">Metal-binding</keyword>
<evidence type="ECO:0000256" key="11">
    <source>
        <dbReference type="PIRSR" id="PIRSR000898-1"/>
    </source>
</evidence>
<dbReference type="AlphaFoldDB" id="A0A7J6GQZ6"/>
<comment type="caution">
    <text evidence="14">The sequence shown here is derived from an EMBL/GenBank/DDBJ whole genome shotgun (WGS) entry which is preliminary data.</text>
</comment>
<name>A0A7J6GQZ6_CANSA</name>
<evidence type="ECO:0000256" key="9">
    <source>
        <dbReference type="ARBA" id="ARBA00022833"/>
    </source>
</evidence>
<feature type="domain" description="Calcineurin-like phosphoesterase" evidence="13">
    <location>
        <begin position="98"/>
        <end position="307"/>
    </location>
</feature>
<keyword evidence="10" id="KW-0325">Glycoprotein</keyword>
<dbReference type="GO" id="GO:0003993">
    <property type="term" value="F:acid phosphatase activity"/>
    <property type="evidence" value="ECO:0007669"/>
    <property type="project" value="UniProtKB-EC"/>
</dbReference>
<comment type="cofactor">
    <cofactor evidence="11">
        <name>Fe cation</name>
        <dbReference type="ChEBI" id="CHEBI:24875"/>
    </cofactor>
    <text evidence="11">Binds 2 iron ions per subunit.</text>
</comment>
<evidence type="ECO:0000259" key="13">
    <source>
        <dbReference type="Pfam" id="PF00149"/>
    </source>
</evidence>
<reference evidence="14 15" key="1">
    <citation type="journal article" date="2020" name="bioRxiv">
        <title>Sequence and annotation of 42 cannabis genomes reveals extensive copy number variation in cannabinoid synthesis and pathogen resistance genes.</title>
        <authorList>
            <person name="Mckernan K.J."/>
            <person name="Helbert Y."/>
            <person name="Kane L.T."/>
            <person name="Ebling H."/>
            <person name="Zhang L."/>
            <person name="Liu B."/>
            <person name="Eaton Z."/>
            <person name="Mclaughlin S."/>
            <person name="Kingan S."/>
            <person name="Baybayan P."/>
            <person name="Concepcion G."/>
            <person name="Jordan M."/>
            <person name="Riva A."/>
            <person name="Barbazuk W."/>
            <person name="Harkins T."/>
        </authorList>
    </citation>
    <scope>NUCLEOTIDE SEQUENCE [LARGE SCALE GENOMIC DNA]</scope>
    <source>
        <strain evidence="15">cv. Jamaican Lion 4</strain>
        <tissue evidence="14">Leaf</tissue>
    </source>
</reference>
<dbReference type="Pfam" id="PF00149">
    <property type="entry name" value="Metallophos"/>
    <property type="match status" value="1"/>
</dbReference>
<evidence type="ECO:0000313" key="15">
    <source>
        <dbReference type="Proteomes" id="UP000583929"/>
    </source>
</evidence>
<dbReference type="CDD" id="cd07378">
    <property type="entry name" value="MPP_ACP5"/>
    <property type="match status" value="1"/>
</dbReference>
<dbReference type="InterPro" id="IPR051558">
    <property type="entry name" value="Metallophosphoesterase_PAP"/>
</dbReference>
<organism evidence="14 15">
    <name type="scientific">Cannabis sativa</name>
    <name type="common">Hemp</name>
    <name type="synonym">Marijuana</name>
    <dbReference type="NCBI Taxonomy" id="3483"/>
    <lineage>
        <taxon>Eukaryota</taxon>
        <taxon>Viridiplantae</taxon>
        <taxon>Streptophyta</taxon>
        <taxon>Embryophyta</taxon>
        <taxon>Tracheophyta</taxon>
        <taxon>Spermatophyta</taxon>
        <taxon>Magnoliopsida</taxon>
        <taxon>eudicotyledons</taxon>
        <taxon>Gunneridae</taxon>
        <taxon>Pentapetalae</taxon>
        <taxon>rosids</taxon>
        <taxon>fabids</taxon>
        <taxon>Rosales</taxon>
        <taxon>Cannabaceae</taxon>
        <taxon>Cannabis</taxon>
    </lineage>
</organism>
<dbReference type="PIRSF" id="PIRSF000898">
    <property type="entry name" value="Acid_Ptase_5"/>
    <property type="match status" value="1"/>
</dbReference>
<dbReference type="GO" id="GO:0046872">
    <property type="term" value="F:metal ion binding"/>
    <property type="evidence" value="ECO:0007669"/>
    <property type="project" value="UniProtKB-KW"/>
</dbReference>
<proteinExistence type="inferred from homology"/>
<comment type="similarity">
    <text evidence="3">Belongs to the metallophosphoesterase superfamily. Purple acid phosphatase family.</text>
</comment>
<evidence type="ECO:0000256" key="7">
    <source>
        <dbReference type="ARBA" id="ARBA00022729"/>
    </source>
</evidence>
<keyword evidence="8" id="KW-0378">Hydrolase</keyword>
<keyword evidence="7" id="KW-0732">Signal</keyword>
<feature type="transmembrane region" description="Helical" evidence="12">
    <location>
        <begin position="63"/>
        <end position="82"/>
    </location>
</feature>
<keyword evidence="11" id="KW-0408">Iron</keyword>
<dbReference type="FunFam" id="3.60.21.10:FF:000027">
    <property type="entry name" value="Purple acid phosphatase"/>
    <property type="match status" value="1"/>
</dbReference>
<dbReference type="PANTHER" id="PTHR10161:SF61">
    <property type="entry name" value="PURPLE ACID PHOSPHATASE"/>
    <property type="match status" value="1"/>
</dbReference>
<dbReference type="InterPro" id="IPR029052">
    <property type="entry name" value="Metallo-depent_PP-like"/>
</dbReference>
<evidence type="ECO:0000256" key="4">
    <source>
        <dbReference type="ARBA" id="ARBA00012646"/>
    </source>
</evidence>
<evidence type="ECO:0000256" key="5">
    <source>
        <dbReference type="ARBA" id="ARBA00022525"/>
    </source>
</evidence>